<dbReference type="Pfam" id="PF05795">
    <property type="entry name" value="Plasmodium_Vir"/>
    <property type="match status" value="1"/>
</dbReference>
<dbReference type="VEuPathDB" id="PlasmoDB:PocGH01_00069500"/>
<dbReference type="EMBL" id="FLQV01001971">
    <property type="protein sequence ID" value="SBT00529.1"/>
    <property type="molecule type" value="Genomic_DNA"/>
</dbReference>
<accession>A0A1A8X7E3</accession>
<evidence type="ECO:0000313" key="4">
    <source>
        <dbReference type="Proteomes" id="UP000078546"/>
    </source>
</evidence>
<feature type="region of interest" description="Disordered" evidence="1">
    <location>
        <begin position="326"/>
        <end position="347"/>
    </location>
</feature>
<keyword evidence="2" id="KW-1133">Transmembrane helix</keyword>
<protein>
    <submittedName>
        <fullName evidence="3">PIR Superfamily Protein</fullName>
    </submittedName>
</protein>
<proteinExistence type="predicted"/>
<dbReference type="InterPro" id="IPR008780">
    <property type="entry name" value="Plasmodium_Vir"/>
</dbReference>
<evidence type="ECO:0000313" key="3">
    <source>
        <dbReference type="EMBL" id="SBT00529.1"/>
    </source>
</evidence>
<sequence>MENPDVNNCNLPSDKYYENLESVTEEESSKSYCDSNNNILDNYPNLKVFCCKLVSHLVNLKNRNSPEDMKKHCTYLLQWLIYKVISTTEIKFPITYMTALHSVWLNIVENLDVSIKNTCSITFSSVSIGYLGKWKKMHDYNNNYVHLKTEFDNKKNCKEYYCKYIVDIFNLYNEFLHVCNGSNKHRCPDFWLYFKKGYEESSELEQQCKDVYDKLGFYKVKMSFEDQDEGTYIEQYVSEHKFSFIERLLGISIGIIISKSLHFSKFVIAPILLILFFYFFMKKVKDTYENQNTLLTLSLFGSKISPRVDNLRKMWRNVQGVTNPATLLNPGKPSSGGNKMGLPYKPI</sequence>
<keyword evidence="2" id="KW-0472">Membrane</keyword>
<organism evidence="3 4">
    <name type="scientific">Plasmodium ovale curtisi</name>
    <dbReference type="NCBI Taxonomy" id="864141"/>
    <lineage>
        <taxon>Eukaryota</taxon>
        <taxon>Sar</taxon>
        <taxon>Alveolata</taxon>
        <taxon>Apicomplexa</taxon>
        <taxon>Aconoidasida</taxon>
        <taxon>Haemosporida</taxon>
        <taxon>Plasmodiidae</taxon>
        <taxon>Plasmodium</taxon>
        <taxon>Plasmodium (Plasmodium)</taxon>
    </lineage>
</organism>
<name>A0A1A8X7E3_PLAOA</name>
<evidence type="ECO:0000256" key="1">
    <source>
        <dbReference type="SAM" id="MobiDB-lite"/>
    </source>
</evidence>
<keyword evidence="2" id="KW-0812">Transmembrane</keyword>
<dbReference type="AlphaFoldDB" id="A0A1A8X7E3"/>
<reference evidence="4" key="1">
    <citation type="submission" date="2016-05" db="EMBL/GenBank/DDBJ databases">
        <authorList>
            <person name="Naeem Raeece"/>
        </authorList>
    </citation>
    <scope>NUCLEOTIDE SEQUENCE [LARGE SCALE GENOMIC DNA]</scope>
</reference>
<feature type="transmembrane region" description="Helical" evidence="2">
    <location>
        <begin position="263"/>
        <end position="281"/>
    </location>
</feature>
<gene>
    <name evidence="3" type="ORF">POVCU1_060610</name>
</gene>
<dbReference type="Proteomes" id="UP000078546">
    <property type="component" value="Unassembled WGS sequence"/>
</dbReference>
<evidence type="ECO:0000256" key="2">
    <source>
        <dbReference type="SAM" id="Phobius"/>
    </source>
</evidence>